<evidence type="ECO:0000313" key="7">
    <source>
        <dbReference type="EMBL" id="KAJ7769633.1"/>
    </source>
</evidence>
<dbReference type="InterPro" id="IPR014001">
    <property type="entry name" value="Helicase_ATP-bd"/>
</dbReference>
<dbReference type="GO" id="GO:0016787">
    <property type="term" value="F:hydrolase activity"/>
    <property type="evidence" value="ECO:0007669"/>
    <property type="project" value="UniProtKB-KW"/>
</dbReference>
<dbReference type="GO" id="GO:0005634">
    <property type="term" value="C:nucleus"/>
    <property type="evidence" value="ECO:0007669"/>
    <property type="project" value="TreeGrafter"/>
</dbReference>
<dbReference type="InterPro" id="IPR001650">
    <property type="entry name" value="Helicase_C-like"/>
</dbReference>
<dbReference type="Pfam" id="PF00176">
    <property type="entry name" value="SNF2-rel_dom"/>
    <property type="match status" value="1"/>
</dbReference>
<evidence type="ECO:0000259" key="6">
    <source>
        <dbReference type="PROSITE" id="PS51194"/>
    </source>
</evidence>
<dbReference type="InterPro" id="IPR038718">
    <property type="entry name" value="SNF2-like_sf"/>
</dbReference>
<comment type="caution">
    <text evidence="7">The sequence shown here is derived from an EMBL/GenBank/DDBJ whole genome shotgun (WGS) entry which is preliminary data.</text>
</comment>
<name>A0AAD7JQ77_9AGAR</name>
<keyword evidence="5" id="KW-0472">Membrane</keyword>
<protein>
    <submittedName>
        <fullName evidence="7">P-loop containing nucleoside triphosphate hydrolase protein</fullName>
    </submittedName>
</protein>
<dbReference type="SMART" id="SM00487">
    <property type="entry name" value="DEXDc"/>
    <property type="match status" value="1"/>
</dbReference>
<feature type="transmembrane region" description="Helical" evidence="5">
    <location>
        <begin position="12"/>
        <end position="30"/>
    </location>
</feature>
<dbReference type="Gene3D" id="3.40.50.300">
    <property type="entry name" value="P-loop containing nucleotide triphosphate hydrolases"/>
    <property type="match status" value="1"/>
</dbReference>
<keyword evidence="5" id="KW-0812">Transmembrane</keyword>
<evidence type="ECO:0000256" key="4">
    <source>
        <dbReference type="ARBA" id="ARBA00022840"/>
    </source>
</evidence>
<dbReference type="EMBL" id="JARJLG010000025">
    <property type="protein sequence ID" value="KAJ7769633.1"/>
    <property type="molecule type" value="Genomic_DNA"/>
</dbReference>
<keyword evidence="3" id="KW-0347">Helicase</keyword>
<dbReference type="SUPFAM" id="SSF52540">
    <property type="entry name" value="P-loop containing nucleoside triphosphate hydrolases"/>
    <property type="match status" value="2"/>
</dbReference>
<evidence type="ECO:0000313" key="8">
    <source>
        <dbReference type="Proteomes" id="UP001215280"/>
    </source>
</evidence>
<feature type="domain" description="Helicase C-terminal" evidence="6">
    <location>
        <begin position="990"/>
        <end position="1145"/>
    </location>
</feature>
<keyword evidence="1" id="KW-0547">Nucleotide-binding</keyword>
<dbReference type="GO" id="GO:0004386">
    <property type="term" value="F:helicase activity"/>
    <property type="evidence" value="ECO:0007669"/>
    <property type="project" value="UniProtKB-KW"/>
</dbReference>
<sequence>MRSTPEQTAPIVSMVFYFFPDPLIFLAYWVPHLEFDRLPTLAYYDYAENLKSDAFPHSDVSVRQQKAPRLLRLCPGIPLDSLGPHVDRRGVVGIHLPHMHRAQQTPQVTPSFLSLGQILISSQLPRKSRGGIHSWFWVLFLFVGPRVVLVEPMAHPHFALITQFVFERALCIRMKAETGEKVAKDDAATSKNNNLVGEQAAEMRRTYNQVRAGELELPHMCPRTDIPAAKRPCRNLTADGGLQRKRLREYRRARLPHPRAYPHFHPPTRIRPRILDSRDSTLPQMRPSSTPPIAHALLKPAVYMRERASAPIPHATRPRAAARIAAPGVCLVSHCLEEPQKNAPVWSPEFEVLHIVLLEMVRRHADERLPYHAHRAGTNRGRYTRSDEFEGEGQGEWVMKIIRCQPKPKSDLPALRIEIYYNYIKGSVFARIWGIDPSEQSAHCLDSSSASSSTGEADLELLTTVQCPVFMLREVPSLRHGDQVKIFPDPVHFLCDQPTPVLSVKRRADEAQVEEELGILSSFLGPKILPWLDQHYGVEIEGRGVFSITKHVEEDTEKIPRTLSIYAPYGVRSLYLPRMRWALANVDREKIGGQRMLPQEPPPLWQLRCLQDHGLKISVYDDINWTHESSEIDSYTGPATSLPSYNGSMPTELKTALLPHQCQALQWALEQEDPQLPSVDHEVQFWRKYKHNTYTNSLLKYGPSVTEKKLKSLLGRGGLLADDMGKTLTILALIIVTKGTRIPGFVDTSLIVAPLSVLTTWNNEINIHSPSLRYTIYRPGTSQLSTPTDFEHYDVVLTNYDSLLKNNPLSSIRWKSIHNIFIKRIILDESHKIRNPKSKSHQAVVNFGTWYTSDLSDQRVLKYISLRRTKEMQDQYGNRLLHLPKVTYRTIEVTLGPEQQLSEHMLTLILRLRQAVLHPRLVPSDYHVAWMDECSESSFCLETNTKCPCVRALFGFLGHTLRTTQYLAIDSIIEDNDEDRTPMSSAKLDVLVTLLKQTAERDKSLVFSCFIKFLKLAERRLSQDGIDCFLFHGQMTSEERTLTIAKFARSVEPRVMLISLAAGAFGLNLTVANNVYLMDPWWQPSIERQAVDRVNRIGQTKEVNVFRLLAQGTIEEKVLQIQAEKAALIQEALSETKRKATTSPGPLVYRTFSKSDADIDPPM</sequence>
<dbReference type="Gene3D" id="3.40.50.10810">
    <property type="entry name" value="Tandem AAA-ATPase domain"/>
    <property type="match status" value="1"/>
</dbReference>
<dbReference type="Proteomes" id="UP001215280">
    <property type="component" value="Unassembled WGS sequence"/>
</dbReference>
<dbReference type="InterPro" id="IPR000330">
    <property type="entry name" value="SNF2_N"/>
</dbReference>
<keyword evidence="4" id="KW-0067">ATP-binding</keyword>
<keyword evidence="8" id="KW-1185">Reference proteome</keyword>
<dbReference type="InterPro" id="IPR050628">
    <property type="entry name" value="SNF2_RAD54_helicase_TF"/>
</dbReference>
<accession>A0AAD7JQ77</accession>
<evidence type="ECO:0000256" key="5">
    <source>
        <dbReference type="SAM" id="Phobius"/>
    </source>
</evidence>
<dbReference type="PROSITE" id="PS51194">
    <property type="entry name" value="HELICASE_CTER"/>
    <property type="match status" value="1"/>
</dbReference>
<dbReference type="GO" id="GO:0005524">
    <property type="term" value="F:ATP binding"/>
    <property type="evidence" value="ECO:0007669"/>
    <property type="project" value="UniProtKB-KW"/>
</dbReference>
<dbReference type="CDD" id="cd18793">
    <property type="entry name" value="SF2_C_SNF"/>
    <property type="match status" value="1"/>
</dbReference>
<dbReference type="AlphaFoldDB" id="A0AAD7JQ77"/>
<reference evidence="7" key="1">
    <citation type="submission" date="2023-03" db="EMBL/GenBank/DDBJ databases">
        <title>Massive genome expansion in bonnet fungi (Mycena s.s.) driven by repeated elements and novel gene families across ecological guilds.</title>
        <authorList>
            <consortium name="Lawrence Berkeley National Laboratory"/>
            <person name="Harder C.B."/>
            <person name="Miyauchi S."/>
            <person name="Viragh M."/>
            <person name="Kuo A."/>
            <person name="Thoen E."/>
            <person name="Andreopoulos B."/>
            <person name="Lu D."/>
            <person name="Skrede I."/>
            <person name="Drula E."/>
            <person name="Henrissat B."/>
            <person name="Morin E."/>
            <person name="Kohler A."/>
            <person name="Barry K."/>
            <person name="LaButti K."/>
            <person name="Morin E."/>
            <person name="Salamov A."/>
            <person name="Lipzen A."/>
            <person name="Mereny Z."/>
            <person name="Hegedus B."/>
            <person name="Baldrian P."/>
            <person name="Stursova M."/>
            <person name="Weitz H."/>
            <person name="Taylor A."/>
            <person name="Grigoriev I.V."/>
            <person name="Nagy L.G."/>
            <person name="Martin F."/>
            <person name="Kauserud H."/>
        </authorList>
    </citation>
    <scope>NUCLEOTIDE SEQUENCE</scope>
    <source>
        <strain evidence="7">CBHHK188m</strain>
    </source>
</reference>
<organism evidence="7 8">
    <name type="scientific">Mycena maculata</name>
    <dbReference type="NCBI Taxonomy" id="230809"/>
    <lineage>
        <taxon>Eukaryota</taxon>
        <taxon>Fungi</taxon>
        <taxon>Dikarya</taxon>
        <taxon>Basidiomycota</taxon>
        <taxon>Agaricomycotina</taxon>
        <taxon>Agaricomycetes</taxon>
        <taxon>Agaricomycetidae</taxon>
        <taxon>Agaricales</taxon>
        <taxon>Marasmiineae</taxon>
        <taxon>Mycenaceae</taxon>
        <taxon>Mycena</taxon>
    </lineage>
</organism>
<gene>
    <name evidence="7" type="ORF">DFH07DRAFT_768903</name>
</gene>
<evidence type="ECO:0000256" key="2">
    <source>
        <dbReference type="ARBA" id="ARBA00022801"/>
    </source>
</evidence>
<proteinExistence type="predicted"/>
<dbReference type="PANTHER" id="PTHR45626">
    <property type="entry name" value="TRANSCRIPTION TERMINATION FACTOR 2-RELATED"/>
    <property type="match status" value="1"/>
</dbReference>
<dbReference type="InterPro" id="IPR049730">
    <property type="entry name" value="SNF2/RAD54-like_C"/>
</dbReference>
<evidence type="ECO:0000256" key="1">
    <source>
        <dbReference type="ARBA" id="ARBA00022741"/>
    </source>
</evidence>
<evidence type="ECO:0000256" key="3">
    <source>
        <dbReference type="ARBA" id="ARBA00022806"/>
    </source>
</evidence>
<keyword evidence="5" id="KW-1133">Transmembrane helix</keyword>
<dbReference type="SMART" id="SM00490">
    <property type="entry name" value="HELICc"/>
    <property type="match status" value="1"/>
</dbReference>
<keyword evidence="2 7" id="KW-0378">Hydrolase</keyword>
<dbReference type="InterPro" id="IPR027417">
    <property type="entry name" value="P-loop_NTPase"/>
</dbReference>
<dbReference type="GO" id="GO:0008094">
    <property type="term" value="F:ATP-dependent activity, acting on DNA"/>
    <property type="evidence" value="ECO:0007669"/>
    <property type="project" value="TreeGrafter"/>
</dbReference>
<dbReference type="GO" id="GO:0006281">
    <property type="term" value="P:DNA repair"/>
    <property type="evidence" value="ECO:0007669"/>
    <property type="project" value="TreeGrafter"/>
</dbReference>
<dbReference type="Pfam" id="PF00271">
    <property type="entry name" value="Helicase_C"/>
    <property type="match status" value="1"/>
</dbReference>
<dbReference type="PANTHER" id="PTHR45626:SF17">
    <property type="entry name" value="HELICASE-LIKE TRANSCRIPTION FACTOR"/>
    <property type="match status" value="1"/>
</dbReference>